<dbReference type="AlphaFoldDB" id="A0A3L6S0G4"/>
<evidence type="ECO:0000256" key="1">
    <source>
        <dbReference type="SAM" id="MobiDB-lite"/>
    </source>
</evidence>
<sequence>MGLSPCSQPRWAPPFFVHGGDTSHGLNASTPSTMSGGFVPGHRPSVPHYQPWSDEDDEVRASPSSHRLPGKGCKGGALTIAWRRRAEKKEVIIDLVRRPMGWRGEAKPAF</sequence>
<dbReference type="Proteomes" id="UP000275267">
    <property type="component" value="Unassembled WGS sequence"/>
</dbReference>
<feature type="compositionally biased region" description="Polar residues" evidence="1">
    <location>
        <begin position="24"/>
        <end position="35"/>
    </location>
</feature>
<evidence type="ECO:0000313" key="2">
    <source>
        <dbReference type="EMBL" id="RLN12149.1"/>
    </source>
</evidence>
<gene>
    <name evidence="2" type="ORF">C2845_PM09G16460</name>
</gene>
<dbReference type="EMBL" id="PQIB02000006">
    <property type="protein sequence ID" value="RLN12149.1"/>
    <property type="molecule type" value="Genomic_DNA"/>
</dbReference>
<accession>A0A3L6S0G4</accession>
<proteinExistence type="predicted"/>
<feature type="region of interest" description="Disordered" evidence="1">
    <location>
        <begin position="22"/>
        <end position="73"/>
    </location>
</feature>
<protein>
    <submittedName>
        <fullName evidence="2">Uncharacterized protein</fullName>
    </submittedName>
</protein>
<comment type="caution">
    <text evidence="2">The sequence shown here is derived from an EMBL/GenBank/DDBJ whole genome shotgun (WGS) entry which is preliminary data.</text>
</comment>
<evidence type="ECO:0000313" key="3">
    <source>
        <dbReference type="Proteomes" id="UP000275267"/>
    </source>
</evidence>
<name>A0A3L6S0G4_PANMI</name>
<keyword evidence="3" id="KW-1185">Reference proteome</keyword>
<dbReference type="OrthoDB" id="1080706at2759"/>
<reference evidence="3" key="1">
    <citation type="journal article" date="2019" name="Nat. Commun.">
        <title>The genome of broomcorn millet.</title>
        <authorList>
            <person name="Zou C."/>
            <person name="Miki D."/>
            <person name="Li D."/>
            <person name="Tang Q."/>
            <person name="Xiao L."/>
            <person name="Rajput S."/>
            <person name="Deng P."/>
            <person name="Jia W."/>
            <person name="Huang R."/>
            <person name="Zhang M."/>
            <person name="Sun Y."/>
            <person name="Hu J."/>
            <person name="Fu X."/>
            <person name="Schnable P.S."/>
            <person name="Li F."/>
            <person name="Zhang H."/>
            <person name="Feng B."/>
            <person name="Zhu X."/>
            <person name="Liu R."/>
            <person name="Schnable J.C."/>
            <person name="Zhu J.-K."/>
            <person name="Zhang H."/>
        </authorList>
    </citation>
    <scope>NUCLEOTIDE SEQUENCE [LARGE SCALE GENOMIC DNA]</scope>
</reference>
<organism evidence="2 3">
    <name type="scientific">Panicum miliaceum</name>
    <name type="common">Proso millet</name>
    <name type="synonym">Broomcorn millet</name>
    <dbReference type="NCBI Taxonomy" id="4540"/>
    <lineage>
        <taxon>Eukaryota</taxon>
        <taxon>Viridiplantae</taxon>
        <taxon>Streptophyta</taxon>
        <taxon>Embryophyta</taxon>
        <taxon>Tracheophyta</taxon>
        <taxon>Spermatophyta</taxon>
        <taxon>Magnoliopsida</taxon>
        <taxon>Liliopsida</taxon>
        <taxon>Poales</taxon>
        <taxon>Poaceae</taxon>
        <taxon>PACMAD clade</taxon>
        <taxon>Panicoideae</taxon>
        <taxon>Panicodae</taxon>
        <taxon>Paniceae</taxon>
        <taxon>Panicinae</taxon>
        <taxon>Panicum</taxon>
        <taxon>Panicum sect. Panicum</taxon>
    </lineage>
</organism>